<keyword evidence="2 5" id="KW-0547">Nucleotide-binding</keyword>
<protein>
    <submittedName>
        <fullName evidence="8">Uncharacterized protein</fullName>
    </submittedName>
</protein>
<dbReference type="SMART" id="SM00275">
    <property type="entry name" value="G_alpha"/>
    <property type="match status" value="1"/>
</dbReference>
<dbReference type="PANTHER" id="PTHR10218:SF360">
    <property type="entry name" value="GUANINE NUCLEOTIDE-BINDING PROTEIN SUBUNIT ALPHA HOMOLOG"/>
    <property type="match status" value="1"/>
</dbReference>
<evidence type="ECO:0000313" key="8">
    <source>
        <dbReference type="EMBL" id="KIO34480.1"/>
    </source>
</evidence>
<dbReference type="GO" id="GO:0007188">
    <property type="term" value="P:adenylate cyclase-modulating G protein-coupled receptor signaling pathway"/>
    <property type="evidence" value="ECO:0007669"/>
    <property type="project" value="TreeGrafter"/>
</dbReference>
<dbReference type="PANTHER" id="PTHR10218">
    <property type="entry name" value="GTP-BINDING PROTEIN ALPHA SUBUNIT"/>
    <property type="match status" value="1"/>
</dbReference>
<dbReference type="InterPro" id="IPR027417">
    <property type="entry name" value="P-loop_NTPase"/>
</dbReference>
<evidence type="ECO:0000256" key="4">
    <source>
        <dbReference type="ARBA" id="ARBA00023224"/>
    </source>
</evidence>
<keyword evidence="6" id="KW-0460">Magnesium</keyword>
<dbReference type="GO" id="GO:0005737">
    <property type="term" value="C:cytoplasm"/>
    <property type="evidence" value="ECO:0007669"/>
    <property type="project" value="TreeGrafter"/>
</dbReference>
<dbReference type="GO" id="GO:0003924">
    <property type="term" value="F:GTPase activity"/>
    <property type="evidence" value="ECO:0007669"/>
    <property type="project" value="InterPro"/>
</dbReference>
<dbReference type="InterPro" id="IPR025662">
    <property type="entry name" value="Sigma_54_int_dom_ATP-bd_1"/>
</dbReference>
<dbReference type="PRINTS" id="PR00318">
    <property type="entry name" value="GPROTEINA"/>
</dbReference>
<keyword evidence="9" id="KW-1185">Reference proteome</keyword>
<organism evidence="8 9">
    <name type="scientific">Tulasnella calospora MUT 4182</name>
    <dbReference type="NCBI Taxonomy" id="1051891"/>
    <lineage>
        <taxon>Eukaryota</taxon>
        <taxon>Fungi</taxon>
        <taxon>Dikarya</taxon>
        <taxon>Basidiomycota</taxon>
        <taxon>Agaricomycotina</taxon>
        <taxon>Agaricomycetes</taxon>
        <taxon>Cantharellales</taxon>
        <taxon>Tulasnellaceae</taxon>
        <taxon>Tulasnella</taxon>
    </lineage>
</organism>
<dbReference type="GO" id="GO:0031683">
    <property type="term" value="F:G-protein beta/gamma-subunit complex binding"/>
    <property type="evidence" value="ECO:0007669"/>
    <property type="project" value="InterPro"/>
</dbReference>
<evidence type="ECO:0000256" key="7">
    <source>
        <dbReference type="SAM" id="MobiDB-lite"/>
    </source>
</evidence>
<feature type="region of interest" description="Disordered" evidence="7">
    <location>
        <begin position="143"/>
        <end position="195"/>
    </location>
</feature>
<sequence>MTAVLNNSDSHGDDPLSKMIAPPPNETLLERDKRLRLEAEAKRISDAIDEQLRAEAQKKRKSQEVKLLLLGQSGSGKSTLQKQFQLMYAPATLDMERSSWRHVVYINLIKSIRTMLDSLEHEYDLEIDRESDLLLSPSLSASFTSLSSPTSKATKSLFPYQWDDPSSPSIPSSAKGKGKERETTPTQEEFDSGSMGRAAIAKLSTTPSVVVASTGSAHLSPAWAQQIATLRLRLAPLLSMEEVLAHKIGMGVQVGGKEEVFVRKGWQGIRTKKWSTASAASVSSSTSTATPMDQRTELVRQVASLFMNSREDVETLYAHQAVKSLIKKRKLRLEESSTFFLANLERIAVSDYMPTDDDILHARLRTMGVVEHHFEVPVNGGSKMYPWRLYDVGGARGQRPTWVPYFEDATAIIFLAPISAFDQYLEEDQRTNRVDDSLQLFTLICSNPLLKNCHLVLFLNKTDVLQKKLEAGVRVKKYITSYGGRPNDYEHVSNYFLAHFKQVHRKNNVDTKRELYTHLTSVVDTRSTRQIIVNVRDAIFRDHLKESSML</sequence>
<keyword evidence="1 6" id="KW-0479">Metal-binding</keyword>
<feature type="region of interest" description="Disordered" evidence="7">
    <location>
        <begin position="1"/>
        <end position="25"/>
    </location>
</feature>
<dbReference type="Gene3D" id="3.40.50.300">
    <property type="entry name" value="P-loop containing nucleotide triphosphate hydrolases"/>
    <property type="match status" value="2"/>
</dbReference>
<dbReference type="GO" id="GO:0046872">
    <property type="term" value="F:metal ion binding"/>
    <property type="evidence" value="ECO:0007669"/>
    <property type="project" value="UniProtKB-KW"/>
</dbReference>
<dbReference type="SUPFAM" id="SSF47895">
    <property type="entry name" value="Transducin (alpha subunit), insertion domain"/>
    <property type="match status" value="1"/>
</dbReference>
<reference evidence="9" key="2">
    <citation type="submission" date="2015-01" db="EMBL/GenBank/DDBJ databases">
        <title>Evolutionary Origins and Diversification of the Mycorrhizal Mutualists.</title>
        <authorList>
            <consortium name="DOE Joint Genome Institute"/>
            <consortium name="Mycorrhizal Genomics Consortium"/>
            <person name="Kohler A."/>
            <person name="Kuo A."/>
            <person name="Nagy L.G."/>
            <person name="Floudas D."/>
            <person name="Copeland A."/>
            <person name="Barry K.W."/>
            <person name="Cichocki N."/>
            <person name="Veneault-Fourrey C."/>
            <person name="LaButti K."/>
            <person name="Lindquist E.A."/>
            <person name="Lipzen A."/>
            <person name="Lundell T."/>
            <person name="Morin E."/>
            <person name="Murat C."/>
            <person name="Riley R."/>
            <person name="Ohm R."/>
            <person name="Sun H."/>
            <person name="Tunlid A."/>
            <person name="Henrissat B."/>
            <person name="Grigoriev I.V."/>
            <person name="Hibbett D.S."/>
            <person name="Martin F."/>
        </authorList>
    </citation>
    <scope>NUCLEOTIDE SEQUENCE [LARGE SCALE GENOMIC DNA]</scope>
    <source>
        <strain evidence="9">MUT 4182</strain>
    </source>
</reference>
<dbReference type="InterPro" id="IPR001019">
    <property type="entry name" value="Gprotein_alpha_su"/>
</dbReference>
<dbReference type="OrthoDB" id="5817230at2759"/>
<feature type="binding site" evidence="5">
    <location>
        <begin position="460"/>
        <end position="463"/>
    </location>
    <ligand>
        <name>GTP</name>
        <dbReference type="ChEBI" id="CHEBI:37565"/>
    </ligand>
</feature>
<proteinExistence type="predicted"/>
<dbReference type="FunFam" id="3.40.50.300:FF:000692">
    <property type="entry name" value="Guanine nucleotide-binding protein subunit alpha"/>
    <property type="match status" value="1"/>
</dbReference>
<dbReference type="Pfam" id="PF00503">
    <property type="entry name" value="G-alpha"/>
    <property type="match status" value="1"/>
</dbReference>
<evidence type="ECO:0000256" key="2">
    <source>
        <dbReference type="ARBA" id="ARBA00022741"/>
    </source>
</evidence>
<dbReference type="GO" id="GO:0005525">
    <property type="term" value="F:GTP binding"/>
    <property type="evidence" value="ECO:0007669"/>
    <property type="project" value="UniProtKB-KW"/>
</dbReference>
<reference evidence="8 9" key="1">
    <citation type="submission" date="2014-04" db="EMBL/GenBank/DDBJ databases">
        <authorList>
            <consortium name="DOE Joint Genome Institute"/>
            <person name="Kuo A."/>
            <person name="Girlanda M."/>
            <person name="Perotto S."/>
            <person name="Kohler A."/>
            <person name="Nagy L.G."/>
            <person name="Floudas D."/>
            <person name="Copeland A."/>
            <person name="Barry K.W."/>
            <person name="Cichocki N."/>
            <person name="Veneault-Fourrey C."/>
            <person name="LaButti K."/>
            <person name="Lindquist E.A."/>
            <person name="Lipzen A."/>
            <person name="Lundell T."/>
            <person name="Morin E."/>
            <person name="Murat C."/>
            <person name="Sun H."/>
            <person name="Tunlid A."/>
            <person name="Henrissat B."/>
            <person name="Grigoriev I.V."/>
            <person name="Hibbett D.S."/>
            <person name="Martin F."/>
            <person name="Nordberg H.P."/>
            <person name="Cantor M.N."/>
            <person name="Hua S.X."/>
        </authorList>
    </citation>
    <scope>NUCLEOTIDE SEQUENCE [LARGE SCALE GENOMIC DNA]</scope>
    <source>
        <strain evidence="8 9">MUT 4182</strain>
    </source>
</reference>
<feature type="binding site" evidence="5">
    <location>
        <begin position="360"/>
        <end position="366"/>
    </location>
    <ligand>
        <name>GTP</name>
        <dbReference type="ChEBI" id="CHEBI:37565"/>
    </ligand>
</feature>
<name>A0A0C3QMZ3_9AGAM</name>
<gene>
    <name evidence="8" type="ORF">M407DRAFT_209628</name>
</gene>
<accession>A0A0C3QMZ3</accession>
<dbReference type="PROSITE" id="PS00675">
    <property type="entry name" value="SIGMA54_INTERACT_1"/>
    <property type="match status" value="1"/>
</dbReference>
<dbReference type="HOGENOM" id="CLU_014184_1_1_1"/>
<evidence type="ECO:0000256" key="6">
    <source>
        <dbReference type="PIRSR" id="PIRSR601019-2"/>
    </source>
</evidence>
<evidence type="ECO:0000313" key="9">
    <source>
        <dbReference type="Proteomes" id="UP000054248"/>
    </source>
</evidence>
<keyword evidence="4" id="KW-0807">Transducer</keyword>
<evidence type="ECO:0000256" key="1">
    <source>
        <dbReference type="ARBA" id="ARBA00022723"/>
    </source>
</evidence>
<evidence type="ECO:0000256" key="3">
    <source>
        <dbReference type="ARBA" id="ARBA00023134"/>
    </source>
</evidence>
<keyword evidence="3 5" id="KW-0342">GTP-binding</keyword>
<dbReference type="GO" id="GO:0001664">
    <property type="term" value="F:G protein-coupled receptor binding"/>
    <property type="evidence" value="ECO:0007669"/>
    <property type="project" value="TreeGrafter"/>
</dbReference>
<dbReference type="GO" id="GO:0005834">
    <property type="term" value="C:heterotrimeric G-protein complex"/>
    <property type="evidence" value="ECO:0007669"/>
    <property type="project" value="TreeGrafter"/>
</dbReference>
<dbReference type="Proteomes" id="UP000054248">
    <property type="component" value="Unassembled WGS sequence"/>
</dbReference>
<dbReference type="SUPFAM" id="SSF52540">
    <property type="entry name" value="P-loop containing nucleoside triphosphate hydrolases"/>
    <property type="match status" value="1"/>
</dbReference>
<dbReference type="InterPro" id="IPR011025">
    <property type="entry name" value="GproteinA_insert"/>
</dbReference>
<feature type="binding site" evidence="6">
    <location>
        <position position="366"/>
    </location>
    <ligand>
        <name>Mg(2+)</name>
        <dbReference type="ChEBI" id="CHEBI:18420"/>
    </ligand>
</feature>
<dbReference type="PROSITE" id="PS51882">
    <property type="entry name" value="G_ALPHA"/>
    <property type="match status" value="1"/>
</dbReference>
<evidence type="ECO:0000256" key="5">
    <source>
        <dbReference type="PIRSR" id="PIRSR601019-1"/>
    </source>
</evidence>
<dbReference type="AlphaFoldDB" id="A0A0C3QMZ3"/>
<dbReference type="EMBL" id="KN822942">
    <property type="protein sequence ID" value="KIO34480.1"/>
    <property type="molecule type" value="Genomic_DNA"/>
</dbReference>
<dbReference type="STRING" id="1051891.A0A0C3QMZ3"/>